<dbReference type="EMBL" id="MKHE01000028">
    <property type="protein sequence ID" value="OWK01476.1"/>
    <property type="molecule type" value="Genomic_DNA"/>
</dbReference>
<keyword evidence="3" id="KW-1185">Reference proteome</keyword>
<accession>A0A212C662</accession>
<proteinExistence type="predicted"/>
<reference evidence="2 3" key="1">
    <citation type="journal article" date="2018" name="Mol. Genet. Genomics">
        <title>The red deer Cervus elaphus genome CerEla1.0: sequencing, annotating, genes, and chromosomes.</title>
        <authorList>
            <person name="Bana N.A."/>
            <person name="Nyiri A."/>
            <person name="Nagy J."/>
            <person name="Frank K."/>
            <person name="Nagy T."/>
            <person name="Steger V."/>
            <person name="Schiller M."/>
            <person name="Lakatos P."/>
            <person name="Sugar L."/>
            <person name="Horn P."/>
            <person name="Barta E."/>
            <person name="Orosz L."/>
        </authorList>
    </citation>
    <scope>NUCLEOTIDE SEQUENCE [LARGE SCALE GENOMIC DNA]</scope>
    <source>
        <strain evidence="2">Hungarian</strain>
    </source>
</reference>
<feature type="compositionally biased region" description="Pro residues" evidence="1">
    <location>
        <begin position="252"/>
        <end position="263"/>
    </location>
</feature>
<comment type="caution">
    <text evidence="2">The sequence shown here is derived from an EMBL/GenBank/DDBJ whole genome shotgun (WGS) entry which is preliminary data.</text>
</comment>
<name>A0A212C662_CEREH</name>
<evidence type="ECO:0000313" key="3">
    <source>
        <dbReference type="Proteomes" id="UP000242450"/>
    </source>
</evidence>
<dbReference type="Proteomes" id="UP000242450">
    <property type="component" value="Chromosome 28"/>
</dbReference>
<evidence type="ECO:0000256" key="1">
    <source>
        <dbReference type="SAM" id="MobiDB-lite"/>
    </source>
</evidence>
<evidence type="ECO:0000313" key="2">
    <source>
        <dbReference type="EMBL" id="OWK01476.1"/>
    </source>
</evidence>
<protein>
    <submittedName>
        <fullName evidence="2">Uncharacterized protein</fullName>
    </submittedName>
</protein>
<feature type="region of interest" description="Disordered" evidence="1">
    <location>
        <begin position="207"/>
        <end position="263"/>
    </location>
</feature>
<organism evidence="2 3">
    <name type="scientific">Cervus elaphus hippelaphus</name>
    <name type="common">European red deer</name>
    <dbReference type="NCBI Taxonomy" id="46360"/>
    <lineage>
        <taxon>Eukaryota</taxon>
        <taxon>Metazoa</taxon>
        <taxon>Chordata</taxon>
        <taxon>Craniata</taxon>
        <taxon>Vertebrata</taxon>
        <taxon>Euteleostomi</taxon>
        <taxon>Mammalia</taxon>
        <taxon>Eutheria</taxon>
        <taxon>Laurasiatheria</taxon>
        <taxon>Artiodactyla</taxon>
        <taxon>Ruminantia</taxon>
        <taxon>Pecora</taxon>
        <taxon>Cervidae</taxon>
        <taxon>Cervinae</taxon>
        <taxon>Cervus</taxon>
    </lineage>
</organism>
<gene>
    <name evidence="2" type="ORF">Celaphus_00018934</name>
</gene>
<sequence>RSPSFLGAGHAVDSTVLSLIRAAKAEALRVLASIQACMNLCGLRARGCQTTRSSRAALRGCSLCRQAHILGAGLVDVALVVTAHFDPRDFVQPNPVVRGRASHARKGEAELLQILLEACRPWEKMPEALGEVHAGHSSSDGGFGCAFLEAWPWLTPSSRCACTVAWPTALQPRPFWGQPGGFCIRASTRLSYGETCACLPQHRHPQAPSHRLHVPGQGGADSSQEQGAGKAAICRPREISSGNGAGHSPQVTSPPPPPLPVPL</sequence>
<feature type="non-terminal residue" evidence="2">
    <location>
        <position position="1"/>
    </location>
</feature>
<dbReference type="AlphaFoldDB" id="A0A212C662"/>